<evidence type="ECO:0000313" key="2">
    <source>
        <dbReference type="Proteomes" id="UP000238350"/>
    </source>
</evidence>
<name>A0A2T0FP31_9ASCO</name>
<proteinExistence type="predicted"/>
<reference evidence="1 2" key="1">
    <citation type="submission" date="2017-04" db="EMBL/GenBank/DDBJ databases">
        <title>Genome sequencing of [Candida] sorbophila.</title>
        <authorList>
            <person name="Ahn J.O."/>
        </authorList>
    </citation>
    <scope>NUCLEOTIDE SEQUENCE [LARGE SCALE GENOMIC DNA]</scope>
    <source>
        <strain evidence="1 2">DS02</strain>
    </source>
</reference>
<dbReference type="RefSeq" id="XP_024666689.1">
    <property type="nucleotide sequence ID" value="XM_024810921.1"/>
</dbReference>
<dbReference type="AlphaFoldDB" id="A0A2T0FP31"/>
<comment type="caution">
    <text evidence="1">The sequence shown here is derived from an EMBL/GenBank/DDBJ whole genome shotgun (WGS) entry which is preliminary data.</text>
</comment>
<dbReference type="GeneID" id="36518112"/>
<keyword evidence="2" id="KW-1185">Reference proteome</keyword>
<sequence>MVMELLVTDVGRVLLDDNVGTDALLGIVEELLVNDVGREVFESPGAFDDNTGDKELLVIISELFVNDVGRELDELLEIIVELFVNDVGREVFERTDAFDDSVGSDVLLKIAVELFVNDVDRGAFDDKLWSDALLGIVADLLLNDVRRELFDDSVGRDELPEIVAELLVNDVCREVFDDSVGSDALLGTIAELLVDVVDREVFEDNVGCDSLLRIVAELLVNDVGEDVFEDSVGSTLLEIVAELLVNDVGNDVFVTIEDIFDDDTSEELFSLIDELVNDVLLEEPLAIFVDAFIITEEEFTDVILSELLRLIDVFANVVGDDTLEDNFADTLEENVEIDVFDPTADVLADRSEAEVITRTELLPFVVVIETVECDEASILLALIEDVSFRVALNELNCVFELLVSIDVLTLKIEREAFLDERSGFALEDDTLVTVVKPELRLKEFVVETKVDEFKGAEEKLIDCVELDMAVEFEVSVGVKDTEELTIGELALLTVEVPFNTKEFDGSLETVGVIGREVLLDSLSEL</sequence>
<accession>A0A2T0FP31</accession>
<evidence type="ECO:0000313" key="1">
    <source>
        <dbReference type="EMBL" id="PRT56744.1"/>
    </source>
</evidence>
<organism evidence="1 2">
    <name type="scientific">Wickerhamiella sorbophila</name>
    <dbReference type="NCBI Taxonomy" id="45607"/>
    <lineage>
        <taxon>Eukaryota</taxon>
        <taxon>Fungi</taxon>
        <taxon>Dikarya</taxon>
        <taxon>Ascomycota</taxon>
        <taxon>Saccharomycotina</taxon>
        <taxon>Dipodascomycetes</taxon>
        <taxon>Dipodascales</taxon>
        <taxon>Trichomonascaceae</taxon>
        <taxon>Wickerhamiella</taxon>
    </lineage>
</organism>
<gene>
    <name evidence="1" type="ORF">B9G98_04364</name>
</gene>
<dbReference type="Proteomes" id="UP000238350">
    <property type="component" value="Unassembled WGS sequence"/>
</dbReference>
<dbReference type="EMBL" id="NDIQ01000022">
    <property type="protein sequence ID" value="PRT56744.1"/>
    <property type="molecule type" value="Genomic_DNA"/>
</dbReference>
<protein>
    <submittedName>
        <fullName evidence="1">Uncharacterized protein</fullName>
    </submittedName>
</protein>